<sequence>MESGILTPGPVSFNLLEHPSERTFLYTGRDEGTRTILQKETKYLDSVDPTASANHSCQCLRRSQEKCNLKHRKTHSYGQVSKVRT</sequence>
<evidence type="ECO:0000313" key="2">
    <source>
        <dbReference type="Proteomes" id="UP001488838"/>
    </source>
</evidence>
<evidence type="ECO:0000313" key="1">
    <source>
        <dbReference type="EMBL" id="KAK7799160.1"/>
    </source>
</evidence>
<keyword evidence="2" id="KW-1185">Reference proteome</keyword>
<proteinExistence type="predicted"/>
<reference evidence="1 2" key="1">
    <citation type="journal article" date="2023" name="bioRxiv">
        <title>Conserved and derived expression patterns and positive selection on dental genes reveal complex evolutionary context of ever-growing rodent molars.</title>
        <authorList>
            <person name="Calamari Z.T."/>
            <person name="Song A."/>
            <person name="Cohen E."/>
            <person name="Akter M."/>
            <person name="Roy R.D."/>
            <person name="Hallikas O."/>
            <person name="Christensen M.M."/>
            <person name="Li P."/>
            <person name="Marangoni P."/>
            <person name="Jernvall J."/>
            <person name="Klein O.D."/>
        </authorList>
    </citation>
    <scope>NUCLEOTIDE SEQUENCE [LARGE SCALE GENOMIC DNA]</scope>
    <source>
        <strain evidence="1">V071</strain>
    </source>
</reference>
<name>A0AAW0HCI5_MYOGA</name>
<dbReference type="EMBL" id="JBBHLL010000635">
    <property type="protein sequence ID" value="KAK7799160.1"/>
    <property type="molecule type" value="Genomic_DNA"/>
</dbReference>
<protein>
    <submittedName>
        <fullName evidence="1">Uncharacterized protein</fullName>
    </submittedName>
</protein>
<dbReference type="Proteomes" id="UP001488838">
    <property type="component" value="Unassembled WGS sequence"/>
</dbReference>
<organism evidence="1 2">
    <name type="scientific">Myodes glareolus</name>
    <name type="common">Bank vole</name>
    <name type="synonym">Clethrionomys glareolus</name>
    <dbReference type="NCBI Taxonomy" id="447135"/>
    <lineage>
        <taxon>Eukaryota</taxon>
        <taxon>Metazoa</taxon>
        <taxon>Chordata</taxon>
        <taxon>Craniata</taxon>
        <taxon>Vertebrata</taxon>
        <taxon>Euteleostomi</taxon>
        <taxon>Mammalia</taxon>
        <taxon>Eutheria</taxon>
        <taxon>Euarchontoglires</taxon>
        <taxon>Glires</taxon>
        <taxon>Rodentia</taxon>
        <taxon>Myomorpha</taxon>
        <taxon>Muroidea</taxon>
        <taxon>Cricetidae</taxon>
        <taxon>Arvicolinae</taxon>
        <taxon>Myodes</taxon>
    </lineage>
</organism>
<dbReference type="AlphaFoldDB" id="A0AAW0HCI5"/>
<accession>A0AAW0HCI5</accession>
<comment type="caution">
    <text evidence="1">The sequence shown here is derived from an EMBL/GenBank/DDBJ whole genome shotgun (WGS) entry which is preliminary data.</text>
</comment>
<gene>
    <name evidence="1" type="ORF">U0070_011545</name>
</gene>